<dbReference type="GO" id="GO:0005524">
    <property type="term" value="F:ATP binding"/>
    <property type="evidence" value="ECO:0007669"/>
    <property type="project" value="UniProtKB-KW"/>
</dbReference>
<evidence type="ECO:0000256" key="12">
    <source>
        <dbReference type="ARBA" id="ARBA00023136"/>
    </source>
</evidence>
<protein>
    <recommendedName>
        <fullName evidence="3">histidine kinase</fullName>
        <ecNumber evidence="3">2.7.13.3</ecNumber>
    </recommendedName>
</protein>
<evidence type="ECO:0000256" key="8">
    <source>
        <dbReference type="ARBA" id="ARBA00022777"/>
    </source>
</evidence>
<dbReference type="GO" id="GO:0046983">
    <property type="term" value="F:protein dimerization activity"/>
    <property type="evidence" value="ECO:0007669"/>
    <property type="project" value="InterPro"/>
</dbReference>
<keyword evidence="5" id="KW-0808">Transferase</keyword>
<dbReference type="InterPro" id="IPR036890">
    <property type="entry name" value="HATPase_C_sf"/>
</dbReference>
<dbReference type="Pfam" id="PF02518">
    <property type="entry name" value="HATPase_c"/>
    <property type="match status" value="1"/>
</dbReference>
<dbReference type="SUPFAM" id="SSF55781">
    <property type="entry name" value="GAF domain-like"/>
    <property type="match status" value="1"/>
</dbReference>
<evidence type="ECO:0000313" key="17">
    <source>
        <dbReference type="Proteomes" id="UP000642070"/>
    </source>
</evidence>
<evidence type="ECO:0000256" key="9">
    <source>
        <dbReference type="ARBA" id="ARBA00022840"/>
    </source>
</evidence>
<dbReference type="PANTHER" id="PTHR24421:SF10">
    <property type="entry name" value="NITRATE_NITRITE SENSOR PROTEIN NARQ"/>
    <property type="match status" value="1"/>
</dbReference>
<feature type="domain" description="Histidine kinase/HSP90-like ATPase" evidence="15">
    <location>
        <begin position="531"/>
        <end position="621"/>
    </location>
</feature>
<gene>
    <name evidence="16" type="ORF">GCM10007977_082420</name>
</gene>
<evidence type="ECO:0000256" key="6">
    <source>
        <dbReference type="ARBA" id="ARBA00022692"/>
    </source>
</evidence>
<keyword evidence="6 13" id="KW-0812">Transmembrane</keyword>
<dbReference type="EMBL" id="BMPI01000057">
    <property type="protein sequence ID" value="GGM68136.1"/>
    <property type="molecule type" value="Genomic_DNA"/>
</dbReference>
<evidence type="ECO:0000259" key="14">
    <source>
        <dbReference type="SMART" id="SM00065"/>
    </source>
</evidence>
<evidence type="ECO:0000256" key="3">
    <source>
        <dbReference type="ARBA" id="ARBA00012438"/>
    </source>
</evidence>
<dbReference type="GO" id="GO:0000155">
    <property type="term" value="F:phosphorelay sensor kinase activity"/>
    <property type="evidence" value="ECO:0007669"/>
    <property type="project" value="InterPro"/>
</dbReference>
<keyword evidence="17" id="KW-1185">Reference proteome</keyword>
<feature type="transmembrane region" description="Helical" evidence="13">
    <location>
        <begin position="23"/>
        <end position="44"/>
    </location>
</feature>
<dbReference type="AlphaFoldDB" id="A0A917U9V7"/>
<comment type="caution">
    <text evidence="16">The sequence shown here is derived from an EMBL/GenBank/DDBJ whole genome shotgun (WGS) entry which is preliminary data.</text>
</comment>
<dbReference type="SMART" id="SM00065">
    <property type="entry name" value="GAF"/>
    <property type="match status" value="1"/>
</dbReference>
<evidence type="ECO:0000256" key="2">
    <source>
        <dbReference type="ARBA" id="ARBA00004141"/>
    </source>
</evidence>
<reference evidence="16" key="2">
    <citation type="submission" date="2020-09" db="EMBL/GenBank/DDBJ databases">
        <authorList>
            <person name="Sun Q."/>
            <person name="Ohkuma M."/>
        </authorList>
    </citation>
    <scope>NUCLEOTIDE SEQUENCE</scope>
    <source>
        <strain evidence="16">JCM 19831</strain>
    </source>
</reference>
<name>A0A917U9V7_9ACTN</name>
<dbReference type="InterPro" id="IPR003594">
    <property type="entry name" value="HATPase_dom"/>
</dbReference>
<proteinExistence type="predicted"/>
<dbReference type="Gene3D" id="1.20.120.620">
    <property type="entry name" value="Backbone structure of the membrane domain of e. Coli histidine kinase receptor kdpd"/>
    <property type="match status" value="1"/>
</dbReference>
<dbReference type="SUPFAM" id="SSF55874">
    <property type="entry name" value="ATPase domain of HSP90 chaperone/DNA topoisomerase II/histidine kinase"/>
    <property type="match status" value="1"/>
</dbReference>
<dbReference type="EC" id="2.7.13.3" evidence="3"/>
<keyword evidence="7" id="KW-0547">Nucleotide-binding</keyword>
<dbReference type="Pfam" id="PF01590">
    <property type="entry name" value="GAF"/>
    <property type="match status" value="1"/>
</dbReference>
<keyword evidence="9" id="KW-0067">ATP-binding</keyword>
<evidence type="ECO:0000256" key="11">
    <source>
        <dbReference type="ARBA" id="ARBA00023012"/>
    </source>
</evidence>
<keyword evidence="11" id="KW-0902">Two-component regulatory system</keyword>
<dbReference type="Pfam" id="PF07730">
    <property type="entry name" value="HisKA_3"/>
    <property type="match status" value="1"/>
</dbReference>
<dbReference type="Gene3D" id="3.30.450.40">
    <property type="match status" value="1"/>
</dbReference>
<evidence type="ECO:0000256" key="1">
    <source>
        <dbReference type="ARBA" id="ARBA00000085"/>
    </source>
</evidence>
<dbReference type="Proteomes" id="UP000642070">
    <property type="component" value="Unassembled WGS sequence"/>
</dbReference>
<dbReference type="Gene3D" id="1.20.5.1930">
    <property type="match status" value="1"/>
</dbReference>
<evidence type="ECO:0000256" key="13">
    <source>
        <dbReference type="SAM" id="Phobius"/>
    </source>
</evidence>
<dbReference type="Pfam" id="PF13493">
    <property type="entry name" value="DUF4118"/>
    <property type="match status" value="1"/>
</dbReference>
<accession>A0A917U9V7</accession>
<keyword evidence="8" id="KW-0418">Kinase</keyword>
<dbReference type="InterPro" id="IPR011712">
    <property type="entry name" value="Sig_transdc_His_kin_sub3_dim/P"/>
</dbReference>
<dbReference type="RefSeq" id="WP_190255502.1">
    <property type="nucleotide sequence ID" value="NZ_BMPI01000057.1"/>
</dbReference>
<dbReference type="CDD" id="cd16917">
    <property type="entry name" value="HATPase_UhpB-NarQ-NarX-like"/>
    <property type="match status" value="1"/>
</dbReference>
<dbReference type="GO" id="GO:0016020">
    <property type="term" value="C:membrane"/>
    <property type="evidence" value="ECO:0007669"/>
    <property type="project" value="UniProtKB-SubCell"/>
</dbReference>
<evidence type="ECO:0000256" key="10">
    <source>
        <dbReference type="ARBA" id="ARBA00022989"/>
    </source>
</evidence>
<feature type="transmembrane region" description="Helical" evidence="13">
    <location>
        <begin position="56"/>
        <end position="83"/>
    </location>
</feature>
<evidence type="ECO:0000313" key="16">
    <source>
        <dbReference type="EMBL" id="GGM68136.1"/>
    </source>
</evidence>
<evidence type="ECO:0000256" key="7">
    <source>
        <dbReference type="ARBA" id="ARBA00022741"/>
    </source>
</evidence>
<organism evidence="16 17">
    <name type="scientific">Dactylosporangium sucinum</name>
    <dbReference type="NCBI Taxonomy" id="1424081"/>
    <lineage>
        <taxon>Bacteria</taxon>
        <taxon>Bacillati</taxon>
        <taxon>Actinomycetota</taxon>
        <taxon>Actinomycetes</taxon>
        <taxon>Micromonosporales</taxon>
        <taxon>Micromonosporaceae</taxon>
        <taxon>Dactylosporangium</taxon>
    </lineage>
</organism>
<evidence type="ECO:0000256" key="4">
    <source>
        <dbReference type="ARBA" id="ARBA00022553"/>
    </source>
</evidence>
<comment type="subcellular location">
    <subcellularLocation>
        <location evidence="2">Membrane</location>
        <topology evidence="2">Multi-pass membrane protein</topology>
    </subcellularLocation>
</comment>
<comment type="catalytic activity">
    <reaction evidence="1">
        <text>ATP + protein L-histidine = ADP + protein N-phospho-L-histidine.</text>
        <dbReference type="EC" id="2.7.13.3"/>
    </reaction>
</comment>
<reference evidence="16" key="1">
    <citation type="journal article" date="2014" name="Int. J. Syst. Evol. Microbiol.">
        <title>Complete genome sequence of Corynebacterium casei LMG S-19264T (=DSM 44701T), isolated from a smear-ripened cheese.</title>
        <authorList>
            <consortium name="US DOE Joint Genome Institute (JGI-PGF)"/>
            <person name="Walter F."/>
            <person name="Albersmeier A."/>
            <person name="Kalinowski J."/>
            <person name="Ruckert C."/>
        </authorList>
    </citation>
    <scope>NUCLEOTIDE SEQUENCE</scope>
    <source>
        <strain evidence="16">JCM 19831</strain>
    </source>
</reference>
<dbReference type="SMART" id="SM00387">
    <property type="entry name" value="HATPase_c"/>
    <property type="match status" value="1"/>
</dbReference>
<dbReference type="InterPro" id="IPR029016">
    <property type="entry name" value="GAF-like_dom_sf"/>
</dbReference>
<keyword evidence="10 13" id="KW-1133">Transmembrane helix</keyword>
<dbReference type="PANTHER" id="PTHR24421">
    <property type="entry name" value="NITRATE/NITRITE SENSOR PROTEIN NARX-RELATED"/>
    <property type="match status" value="1"/>
</dbReference>
<keyword evidence="12 13" id="KW-0472">Membrane</keyword>
<dbReference type="Gene3D" id="3.30.565.10">
    <property type="entry name" value="Histidine kinase-like ATPase, C-terminal domain"/>
    <property type="match status" value="1"/>
</dbReference>
<sequence length="637" mass="66108">MTVTNAVRGRLMSCLLPATPPPLAVGVVVAVAVVAAETALLGAVRTASPATQPSAALYILGVLAVTTVWGARLGVLTALASTVAFNYFHVGSNGLHLTVSQDLVRAVIFATVALVSSGLANVARSRTIEAQQRAAEADLAAELARLILGQDDLGAGLRAGSRHLATRLGLPSASIELADAPGRDEVGGAVVLGLGDGPRRVGRLVLPDATPPAAVGRIRDRVGPALESILRTALDRRELVGTLRVSQRATRALLAEQAALRRVATMVAAGGPPAEVFAAVTAELHRLFEGFSTALIRYEPDGTVSSICARDADGRLLPESPSLPISGENVAGVILRTRRTARIDYDAATGPIAEGARAIGVHSGVGVPIVVDGELWGVALVMSARTDPVPADAGARLQGFTELVATAIANAENRAQLVASRVRLVAAADDARRRIERDLHDGPQQRIVSLALRLRIAEDSALDDRSAVRQLLRDTVGSLTEIHESMTDLARGIHPALLTQGGLGPMLRTLARRSAVPVELQLRVEQRLPERVEVAVYYVVSEALTNIAKHAQASVACVTVATDERNVRLSVHDDGVGGADPSGGTGLGGLRDRVEALGGRFSVVSPPAQGTTLTAEIPVAEPDPVAAAVSVPDAAAR</sequence>
<dbReference type="InterPro" id="IPR025201">
    <property type="entry name" value="KdpD_TM"/>
</dbReference>
<dbReference type="InterPro" id="IPR038318">
    <property type="entry name" value="KdpD_sf"/>
</dbReference>
<keyword evidence="4" id="KW-0597">Phosphoprotein</keyword>
<evidence type="ECO:0000259" key="15">
    <source>
        <dbReference type="SMART" id="SM00387"/>
    </source>
</evidence>
<dbReference type="InterPro" id="IPR003018">
    <property type="entry name" value="GAF"/>
</dbReference>
<dbReference type="InterPro" id="IPR050482">
    <property type="entry name" value="Sensor_HK_TwoCompSys"/>
</dbReference>
<feature type="domain" description="GAF" evidence="14">
    <location>
        <begin position="272"/>
        <end position="418"/>
    </location>
</feature>
<evidence type="ECO:0000256" key="5">
    <source>
        <dbReference type="ARBA" id="ARBA00022679"/>
    </source>
</evidence>